<sequence length="175" mass="20556">MKELKTERVHLRQFKETDSSDLYEYLSDKEVVKYEPYKAFSKEEAMKEAVRRAESTEFFAVCLGNGKVIGNVYFSKGAFDTWMIGYVFNRQYWGQGYASESVKAVIEYGFTELGVHRITALCNPENEASWHLLERVGMRREGVLKKNVYFWKDEQGVPIWQDTYEYALLKDEYTS</sequence>
<dbReference type="InterPro" id="IPR051531">
    <property type="entry name" value="N-acetyltransferase"/>
</dbReference>
<accession>A0A242KCE0</accession>
<dbReference type="InterPro" id="IPR016181">
    <property type="entry name" value="Acyl_CoA_acyltransferase"/>
</dbReference>
<evidence type="ECO:0000313" key="4">
    <source>
        <dbReference type="Proteomes" id="UP000195141"/>
    </source>
</evidence>
<proteinExistence type="predicted"/>
<organism evidence="2">
    <name type="scientific">Candidatus Enterococcus clewellii</name>
    <dbReference type="NCBI Taxonomy" id="1834193"/>
    <lineage>
        <taxon>Bacteria</taxon>
        <taxon>Bacillati</taxon>
        <taxon>Bacillota</taxon>
        <taxon>Bacilli</taxon>
        <taxon>Lactobacillales</taxon>
        <taxon>Enterococcaceae</taxon>
        <taxon>Enterococcus</taxon>
    </lineage>
</organism>
<feature type="domain" description="N-acetyltransferase" evidence="1">
    <location>
        <begin position="9"/>
        <end position="171"/>
    </location>
</feature>
<reference evidence="3" key="3">
    <citation type="submission" date="2024-03" db="EMBL/GenBank/DDBJ databases">
        <title>The Genome Sequence of Enterococcus sp. DIV0242b.</title>
        <authorList>
            <consortium name="The Broad Institute Genomics Platform"/>
            <consortium name="The Broad Institute Microbial Omics Core"/>
            <consortium name="The Broad Institute Genomic Center for Infectious Diseases"/>
            <person name="Earl A."/>
            <person name="Manson A."/>
            <person name="Gilmore M."/>
            <person name="Schwartman J."/>
            <person name="Shea T."/>
            <person name="Abouelleil A."/>
            <person name="Cao P."/>
            <person name="Chapman S."/>
            <person name="Cusick C."/>
            <person name="Young S."/>
            <person name="Neafsey D."/>
            <person name="Nusbaum C."/>
            <person name="Birren B."/>
        </authorList>
    </citation>
    <scope>NUCLEOTIDE SEQUENCE</scope>
    <source>
        <strain evidence="3">9E7_DIV0242</strain>
    </source>
</reference>
<name>A0A242KCE0_9ENTE</name>
<evidence type="ECO:0000313" key="2">
    <source>
        <dbReference type="EMBL" id="OTP18727.1"/>
    </source>
</evidence>
<evidence type="ECO:0000259" key="1">
    <source>
        <dbReference type="PROSITE" id="PS51186"/>
    </source>
</evidence>
<dbReference type="SUPFAM" id="SSF55729">
    <property type="entry name" value="Acyl-CoA N-acyltransferases (Nat)"/>
    <property type="match status" value="1"/>
</dbReference>
<dbReference type="PROSITE" id="PS51186">
    <property type="entry name" value="GNAT"/>
    <property type="match status" value="1"/>
</dbReference>
<reference evidence="2" key="1">
    <citation type="submission" date="2017-05" db="EMBL/GenBank/DDBJ databases">
        <title>The Genome Sequence of Enterococcus sp. 9E7_DIV0242.</title>
        <authorList>
            <consortium name="The Broad Institute Genomics Platform"/>
            <consortium name="The Broad Institute Genomic Center for Infectious Diseases"/>
            <person name="Earl A."/>
            <person name="Manson A."/>
            <person name="Schwartman J."/>
            <person name="Gilmore M."/>
            <person name="Abouelleil A."/>
            <person name="Cao P."/>
            <person name="Chapman S."/>
            <person name="Cusick C."/>
            <person name="Shea T."/>
            <person name="Young S."/>
            <person name="Neafsey D."/>
            <person name="Nusbaum C."/>
            <person name="Birren B."/>
        </authorList>
    </citation>
    <scope>NUCLEOTIDE SEQUENCE [LARGE SCALE GENOMIC DNA]</scope>
    <source>
        <strain evidence="2">9E7_DIV0242</strain>
    </source>
</reference>
<dbReference type="Pfam" id="PF13302">
    <property type="entry name" value="Acetyltransf_3"/>
    <property type="match status" value="1"/>
</dbReference>
<dbReference type="Gene3D" id="3.40.630.30">
    <property type="match status" value="1"/>
</dbReference>
<dbReference type="OrthoDB" id="9798081at2"/>
<protein>
    <recommendedName>
        <fullName evidence="1">N-acetyltransferase domain-containing protein</fullName>
    </recommendedName>
</protein>
<dbReference type="EMBL" id="NGMM01000001">
    <property type="protein sequence ID" value="OTP18727.1"/>
    <property type="molecule type" value="Genomic_DNA"/>
</dbReference>
<keyword evidence="4" id="KW-1185">Reference proteome</keyword>
<dbReference type="PANTHER" id="PTHR43792:SF1">
    <property type="entry name" value="N-ACETYLTRANSFERASE DOMAIN-CONTAINING PROTEIN"/>
    <property type="match status" value="1"/>
</dbReference>
<dbReference type="CDD" id="cd04301">
    <property type="entry name" value="NAT_SF"/>
    <property type="match status" value="1"/>
</dbReference>
<dbReference type="EMBL" id="CP147247">
    <property type="protein sequence ID" value="WYJ88785.1"/>
    <property type="molecule type" value="Genomic_DNA"/>
</dbReference>
<reference evidence="3" key="2">
    <citation type="submission" date="2017-05" db="EMBL/GenBank/DDBJ databases">
        <authorList>
            <consortium name="The Broad Institute Genomics Platform"/>
            <consortium name="The Broad Institute Genomic Center for Infectious Diseases"/>
            <person name="Earl A."/>
            <person name="Manson A."/>
            <person name="Schwartman J."/>
            <person name="Gilmore M."/>
            <person name="Abouelleil A."/>
            <person name="Cao P."/>
            <person name="Chapman S."/>
            <person name="Cusick C."/>
            <person name="Shea T."/>
            <person name="Young S."/>
            <person name="Neafsey D."/>
            <person name="Nusbaum C."/>
            <person name="Birren B."/>
        </authorList>
    </citation>
    <scope>NUCLEOTIDE SEQUENCE</scope>
    <source>
        <strain evidence="3">9E7_DIV0242</strain>
    </source>
</reference>
<dbReference type="Proteomes" id="UP000195141">
    <property type="component" value="Chromosome"/>
</dbReference>
<dbReference type="InterPro" id="IPR000182">
    <property type="entry name" value="GNAT_dom"/>
</dbReference>
<dbReference type="PANTHER" id="PTHR43792">
    <property type="entry name" value="GNAT FAMILY, PUTATIVE (AFU_ORTHOLOGUE AFUA_3G00765)-RELATED-RELATED"/>
    <property type="match status" value="1"/>
</dbReference>
<dbReference type="GO" id="GO:0016747">
    <property type="term" value="F:acyltransferase activity, transferring groups other than amino-acyl groups"/>
    <property type="evidence" value="ECO:0007669"/>
    <property type="project" value="InterPro"/>
</dbReference>
<evidence type="ECO:0000313" key="3">
    <source>
        <dbReference type="EMBL" id="WYJ88785.1"/>
    </source>
</evidence>
<dbReference type="AlphaFoldDB" id="A0A242KCE0"/>
<dbReference type="RefSeq" id="WP_086347684.1">
    <property type="nucleotide sequence ID" value="NZ_CP147247.1"/>
</dbReference>
<gene>
    <name evidence="3" type="ORF">A5888_000504</name>
    <name evidence="2" type="ORF">A5888_000541</name>
</gene>